<evidence type="ECO:0000256" key="2">
    <source>
        <dbReference type="ARBA" id="ARBA00023315"/>
    </source>
</evidence>
<gene>
    <name evidence="5" type="ORF">SAMN04489745_1439</name>
</gene>
<dbReference type="PANTHER" id="PTHR43792:SF8">
    <property type="entry name" value="[RIBOSOMAL PROTEIN US5]-ALANINE N-ACETYLTRANSFERASE"/>
    <property type="match status" value="1"/>
</dbReference>
<dbReference type="RefSeq" id="WP_066211975.1">
    <property type="nucleotide sequence ID" value="NZ_FNSN01000003.1"/>
</dbReference>
<evidence type="ECO:0000313" key="6">
    <source>
        <dbReference type="Proteomes" id="UP000182652"/>
    </source>
</evidence>
<reference evidence="5 6" key="1">
    <citation type="submission" date="2016-10" db="EMBL/GenBank/DDBJ databases">
        <authorList>
            <person name="de Groot N.N."/>
        </authorList>
    </citation>
    <scope>NUCLEOTIDE SEQUENCE [LARGE SCALE GENOMIC DNA]</scope>
    <source>
        <strain evidence="5 6">DSM 10495</strain>
    </source>
</reference>
<keyword evidence="5" id="KW-0689">Ribosomal protein</keyword>
<protein>
    <submittedName>
        <fullName evidence="5">[SSU ribosomal protein S5P]-alanine acetyltransferase</fullName>
    </submittedName>
</protein>
<organism evidence="5 6">
    <name type="scientific">Arthrobacter woluwensis</name>
    <dbReference type="NCBI Taxonomy" id="156980"/>
    <lineage>
        <taxon>Bacteria</taxon>
        <taxon>Bacillati</taxon>
        <taxon>Actinomycetota</taxon>
        <taxon>Actinomycetes</taxon>
        <taxon>Micrococcales</taxon>
        <taxon>Micrococcaceae</taxon>
        <taxon>Arthrobacter</taxon>
    </lineage>
</organism>
<evidence type="ECO:0000259" key="4">
    <source>
        <dbReference type="PROSITE" id="PS51186"/>
    </source>
</evidence>
<keyword evidence="2" id="KW-0012">Acyltransferase</keyword>
<dbReference type="PROSITE" id="PS51186">
    <property type="entry name" value="GNAT"/>
    <property type="match status" value="1"/>
</dbReference>
<dbReference type="PANTHER" id="PTHR43792">
    <property type="entry name" value="GNAT FAMILY, PUTATIVE (AFU_ORTHOLOGUE AFUA_3G00765)-RELATED-RELATED"/>
    <property type="match status" value="1"/>
</dbReference>
<dbReference type="EMBL" id="FNSN01000003">
    <property type="protein sequence ID" value="SEB85867.1"/>
    <property type="molecule type" value="Genomic_DNA"/>
</dbReference>
<name>A0A1H4MSP3_9MICC</name>
<keyword evidence="1 5" id="KW-0808">Transferase</keyword>
<evidence type="ECO:0000256" key="3">
    <source>
        <dbReference type="ARBA" id="ARBA00038502"/>
    </source>
</evidence>
<proteinExistence type="inferred from homology"/>
<dbReference type="InterPro" id="IPR051531">
    <property type="entry name" value="N-acetyltransferase"/>
</dbReference>
<keyword evidence="6" id="KW-1185">Reference proteome</keyword>
<dbReference type="Gene3D" id="3.40.630.30">
    <property type="match status" value="1"/>
</dbReference>
<dbReference type="InterPro" id="IPR000182">
    <property type="entry name" value="GNAT_dom"/>
</dbReference>
<dbReference type="SUPFAM" id="SSF55729">
    <property type="entry name" value="Acyl-CoA N-acyltransferases (Nat)"/>
    <property type="match status" value="1"/>
</dbReference>
<dbReference type="AlphaFoldDB" id="A0A1H4MSP3"/>
<evidence type="ECO:0000256" key="1">
    <source>
        <dbReference type="ARBA" id="ARBA00022679"/>
    </source>
</evidence>
<evidence type="ECO:0000313" key="5">
    <source>
        <dbReference type="EMBL" id="SEB85867.1"/>
    </source>
</evidence>
<dbReference type="Proteomes" id="UP000182652">
    <property type="component" value="Unassembled WGS sequence"/>
</dbReference>
<feature type="domain" description="N-acetyltransferase" evidence="4">
    <location>
        <begin position="7"/>
        <end position="176"/>
    </location>
</feature>
<dbReference type="GO" id="GO:0005840">
    <property type="term" value="C:ribosome"/>
    <property type="evidence" value="ECO:0007669"/>
    <property type="project" value="UniProtKB-KW"/>
</dbReference>
<sequence length="177" mass="19404">MTTLRPHTLRPITLNDAPAVAALLQESREHLAPWEPVRPEFFFTEEGQRAEIRGALDALAQGSRAPFVIVDDDGAVAGRLNINNIVRGAFESGSLGYWVAAGRTGRGLAGRAVGEAVEHGFSTLGLHRLEAGTLLHNTASQRVLLKNGFTVFGTAPRYLRIQGRWQDHRLFQRLNEG</sequence>
<dbReference type="InterPro" id="IPR016181">
    <property type="entry name" value="Acyl_CoA_acyltransferase"/>
</dbReference>
<comment type="similarity">
    <text evidence="3">Belongs to the acetyltransferase family. RimJ subfamily.</text>
</comment>
<dbReference type="STRING" id="156980.SAMN04489745_1439"/>
<accession>A0A1H4MSP3</accession>
<dbReference type="GO" id="GO:0008999">
    <property type="term" value="F:protein-N-terminal-alanine acetyltransferase activity"/>
    <property type="evidence" value="ECO:0007669"/>
    <property type="project" value="TreeGrafter"/>
</dbReference>
<dbReference type="GO" id="GO:0005737">
    <property type="term" value="C:cytoplasm"/>
    <property type="evidence" value="ECO:0007669"/>
    <property type="project" value="TreeGrafter"/>
</dbReference>
<dbReference type="Pfam" id="PF13302">
    <property type="entry name" value="Acetyltransf_3"/>
    <property type="match status" value="1"/>
</dbReference>
<keyword evidence="5" id="KW-0687">Ribonucleoprotein</keyword>